<evidence type="ECO:0000313" key="3">
    <source>
        <dbReference type="Proteomes" id="UP000065807"/>
    </source>
</evidence>
<dbReference type="KEGG" id="lpil:LIP_2280"/>
<dbReference type="EMBL" id="AP014924">
    <property type="protein sequence ID" value="BAS28121.1"/>
    <property type="molecule type" value="Genomic_DNA"/>
</dbReference>
<reference evidence="3" key="2">
    <citation type="journal article" date="2016" name="Int. J. Syst. Evol. Microbiol.">
        <title>Complete genome sequence and cell structure of Limnochorda pilosa, a Gram-negative spore-former within the phylum Firmicutes.</title>
        <authorList>
            <person name="Watanabe M."/>
            <person name="Kojima H."/>
            <person name="Fukui M."/>
        </authorList>
    </citation>
    <scope>NUCLEOTIDE SEQUENCE [LARGE SCALE GENOMIC DNA]</scope>
    <source>
        <strain evidence="3">HC45</strain>
    </source>
</reference>
<evidence type="ECO:0000313" key="2">
    <source>
        <dbReference type="EMBL" id="BAS28121.1"/>
    </source>
</evidence>
<feature type="domain" description="Acyclic terpene utilisation N-terminal" evidence="1">
    <location>
        <begin position="248"/>
        <end position="404"/>
    </location>
</feature>
<organism evidence="2 3">
    <name type="scientific">Limnochorda pilosa</name>
    <dbReference type="NCBI Taxonomy" id="1555112"/>
    <lineage>
        <taxon>Bacteria</taxon>
        <taxon>Bacillati</taxon>
        <taxon>Bacillota</taxon>
        <taxon>Limnochordia</taxon>
        <taxon>Limnochordales</taxon>
        <taxon>Limnochordaceae</taxon>
        <taxon>Limnochorda</taxon>
    </lineage>
</organism>
<dbReference type="Pfam" id="PF07287">
    <property type="entry name" value="AtuA"/>
    <property type="match status" value="1"/>
</dbReference>
<reference evidence="3" key="1">
    <citation type="submission" date="2015-07" db="EMBL/GenBank/DDBJ databases">
        <title>Complete genome sequence and phylogenetic analysis of Limnochorda pilosa.</title>
        <authorList>
            <person name="Watanabe M."/>
            <person name="Kojima H."/>
            <person name="Fukui M."/>
        </authorList>
    </citation>
    <scope>NUCLEOTIDE SEQUENCE [LARGE SCALE GENOMIC DNA]</scope>
    <source>
        <strain evidence="3">HC45</strain>
    </source>
</reference>
<gene>
    <name evidence="2" type="ORF">LIP_2280</name>
</gene>
<protein>
    <recommendedName>
        <fullName evidence="1">Acyclic terpene utilisation N-terminal domain-containing protein</fullName>
    </recommendedName>
</protein>
<evidence type="ECO:0000259" key="1">
    <source>
        <dbReference type="Pfam" id="PF07287"/>
    </source>
</evidence>
<dbReference type="AlphaFoldDB" id="A0A0K2SLX3"/>
<accession>A0A0K2SLX3</accession>
<proteinExistence type="predicted"/>
<dbReference type="OrthoDB" id="9763456at2"/>
<dbReference type="Proteomes" id="UP000065807">
    <property type="component" value="Chromosome"/>
</dbReference>
<sequence>MENVQELRIYSATSFLGHGVDAVSLQKALEYGLHVIVAQGTTTDAGPYYLGSGKPVMARQALQRDLELIVGAARQAKIPFICSVGGAGANPHVELALELLEESARLHGWSLTIGVVWSDVDQGWLLERLQAGVEMPRLVPVDRFPERLDAGTVKASTRIVAQVGPEVLVRLLEEHPNLDGIITGRALDIGLYAALPLRYGFPRALSMHFGKVMEDGALAADPGSGNDGLLGFLRRDHFEVVPVNEARRCTPASVALHAFYERPDPTREANPGGVLDVSSARYEQVTDRRVRVAGARWIEADEYRVKLEGVRRVGFRSISIAGVRDPRFIAASEQIVRDCYDAVREYFAFLGEQAYHFSIRTYGRNGVLGPSEPVTGGEPHEICLLLDAVSSDQERADSICSFASSFLAHHGFPGRLSTAGNLAIPFSPGRAIPVGEVYQFSIWHALPLEDPGEPFQTEIRVINR</sequence>
<dbReference type="InterPro" id="IPR010839">
    <property type="entry name" value="AtuA_N"/>
</dbReference>
<dbReference type="STRING" id="1555112.LIP_2280"/>
<keyword evidence="3" id="KW-1185">Reference proteome</keyword>
<name>A0A0K2SLX3_LIMPI</name>
<dbReference type="RefSeq" id="WP_068137961.1">
    <property type="nucleotide sequence ID" value="NZ_AP014924.1"/>
</dbReference>